<proteinExistence type="predicted"/>
<evidence type="ECO:0000313" key="2">
    <source>
        <dbReference type="EMBL" id="TSE27735.1"/>
    </source>
</evidence>
<accession>A0A554WVY3</accession>
<dbReference type="OrthoDB" id="135231at2"/>
<dbReference type="Pfam" id="PF12697">
    <property type="entry name" value="Abhydrolase_6"/>
    <property type="match status" value="1"/>
</dbReference>
<dbReference type="EC" id="4.2.99.20" evidence="2"/>
<dbReference type="SUPFAM" id="SSF53474">
    <property type="entry name" value="alpha/beta-Hydrolases"/>
    <property type="match status" value="1"/>
</dbReference>
<reference evidence="2 3" key="1">
    <citation type="submission" date="2019-07" db="EMBL/GenBank/DDBJ databases">
        <title>Tepidimonas aquatica CLN-1 draft genome.</title>
        <authorList>
            <person name="Da Costa M.S."/>
            <person name="Froufe H.J.C."/>
            <person name="Egas C."/>
            <person name="Albuquerque L."/>
        </authorList>
    </citation>
    <scope>NUCLEOTIDE SEQUENCE [LARGE SCALE GENOMIC DNA]</scope>
    <source>
        <strain evidence="2 3">CLN-1</strain>
    </source>
</reference>
<dbReference type="Proteomes" id="UP000318554">
    <property type="component" value="Unassembled WGS sequence"/>
</dbReference>
<evidence type="ECO:0000259" key="1">
    <source>
        <dbReference type="Pfam" id="PF12697"/>
    </source>
</evidence>
<organism evidence="2 3">
    <name type="scientific">Tepidimonas aquatica</name>
    <dbReference type="NCBI Taxonomy" id="247482"/>
    <lineage>
        <taxon>Bacteria</taxon>
        <taxon>Pseudomonadati</taxon>
        <taxon>Pseudomonadota</taxon>
        <taxon>Betaproteobacteria</taxon>
        <taxon>Burkholderiales</taxon>
        <taxon>Tepidimonas</taxon>
    </lineage>
</organism>
<evidence type="ECO:0000313" key="3">
    <source>
        <dbReference type="Proteomes" id="UP000318554"/>
    </source>
</evidence>
<dbReference type="InterPro" id="IPR029058">
    <property type="entry name" value="AB_hydrolase_fold"/>
</dbReference>
<comment type="caution">
    <text evidence="2">The sequence shown here is derived from an EMBL/GenBank/DDBJ whole genome shotgun (WGS) entry which is preliminary data.</text>
</comment>
<dbReference type="InterPro" id="IPR000073">
    <property type="entry name" value="AB_hydrolase_1"/>
</dbReference>
<dbReference type="PANTHER" id="PTHR43194">
    <property type="entry name" value="HYDROLASE ALPHA/BETA FOLD FAMILY"/>
    <property type="match status" value="1"/>
</dbReference>
<dbReference type="EMBL" id="VJNA01000002">
    <property type="protein sequence ID" value="TSE27735.1"/>
    <property type="molecule type" value="Genomic_DNA"/>
</dbReference>
<dbReference type="AlphaFoldDB" id="A0A554WVY3"/>
<dbReference type="GO" id="GO:0070205">
    <property type="term" value="F:2-succinyl-6-hydroxy-2,4-cyclohexadiene-1-carboxylate synthase activity"/>
    <property type="evidence" value="ECO:0007669"/>
    <property type="project" value="UniProtKB-EC"/>
</dbReference>
<feature type="domain" description="AB hydrolase-1" evidence="1">
    <location>
        <begin position="43"/>
        <end position="268"/>
    </location>
</feature>
<sequence>MSPNPPSPPNPPPPAPQRVVVRGVALEVRSITPPAAARERAPIVFLHEGLGSVRMWRQRGQLWPQALCHATGRVGWLYSRQGYGQSDPIPDVRGAGRHGPDYMHQHAWTVLPALLQALGIQRPPLLVGHSDGATIALLYAARHPVAGVVALAPHVFVEDIALRAIAAAREAYLHGDLRARLQRYHADVDNAFWQWNDVWLSPAFRTFDIRADCARIRAPLLLVQGEQDEYGTLAQLDAIAAQVPHARRCVLPHCGHSPHRDQPDALLAACVDFIAAVP</sequence>
<keyword evidence="3" id="KW-1185">Reference proteome</keyword>
<dbReference type="InterPro" id="IPR050228">
    <property type="entry name" value="Carboxylesterase_BioH"/>
</dbReference>
<protein>
    <submittedName>
        <fullName evidence="2">2-succinyl-6-hydroxy-2, 4-cyclohexadiene-1-carboxylate synthase</fullName>
        <ecNumber evidence="2">4.2.99.20</ecNumber>
    </submittedName>
</protein>
<gene>
    <name evidence="2" type="primary">menH_1</name>
    <name evidence="2" type="ORF">Taqua_00231</name>
</gene>
<name>A0A554WVY3_9BURK</name>
<keyword evidence="2" id="KW-0456">Lyase</keyword>
<dbReference type="PANTHER" id="PTHR43194:SF2">
    <property type="entry name" value="PEROXISOMAL MEMBRANE PROTEIN LPX1"/>
    <property type="match status" value="1"/>
</dbReference>
<dbReference type="Gene3D" id="3.40.50.1820">
    <property type="entry name" value="alpha/beta hydrolase"/>
    <property type="match status" value="1"/>
</dbReference>
<dbReference type="RefSeq" id="WP_144324217.1">
    <property type="nucleotide sequence ID" value="NZ_VJNA01000002.1"/>
</dbReference>